<proteinExistence type="predicted"/>
<dbReference type="SUPFAM" id="SSF52540">
    <property type="entry name" value="P-loop containing nucleoside triphosphate hydrolases"/>
    <property type="match status" value="1"/>
</dbReference>
<dbReference type="InterPro" id="IPR027785">
    <property type="entry name" value="UvrD-like_helicase_C"/>
</dbReference>
<comment type="caution">
    <text evidence="2">The sequence shown here is derived from an EMBL/GenBank/DDBJ whole genome shotgun (WGS) entry which is preliminary data.</text>
</comment>
<evidence type="ECO:0000259" key="1">
    <source>
        <dbReference type="Pfam" id="PF13538"/>
    </source>
</evidence>
<reference evidence="2" key="1">
    <citation type="submission" date="2019-08" db="EMBL/GenBank/DDBJ databases">
        <authorList>
            <person name="Kucharzyk K."/>
            <person name="Murdoch R.W."/>
            <person name="Higgins S."/>
            <person name="Loffler F."/>
        </authorList>
    </citation>
    <scope>NUCLEOTIDE SEQUENCE</scope>
</reference>
<dbReference type="Gene3D" id="3.40.50.300">
    <property type="entry name" value="P-loop containing nucleotide triphosphate hydrolases"/>
    <property type="match status" value="1"/>
</dbReference>
<dbReference type="Pfam" id="PF13538">
    <property type="entry name" value="UvrD_C_2"/>
    <property type="match status" value="1"/>
</dbReference>
<gene>
    <name evidence="2" type="ORF">SDC9_84869</name>
</gene>
<accession>A0A644ZBH3</accession>
<sequence>MEVTAKVILNTLESESASLGALEQKRLFNEVMEDYSNIRLKRKRIAAVREDRYYNALQIKHANAITCHKSQGGQWSTLFVDNPFWKGEISVEDLKWLYTAITRATHKVYFVNFDDKFFANS</sequence>
<dbReference type="EMBL" id="VSSQ01008217">
    <property type="protein sequence ID" value="MPM38240.1"/>
    <property type="molecule type" value="Genomic_DNA"/>
</dbReference>
<dbReference type="CDD" id="cd18809">
    <property type="entry name" value="SF1_C_RecD"/>
    <property type="match status" value="1"/>
</dbReference>
<dbReference type="AlphaFoldDB" id="A0A644ZBH3"/>
<evidence type="ECO:0000313" key="2">
    <source>
        <dbReference type="EMBL" id="MPM38240.1"/>
    </source>
</evidence>
<protein>
    <recommendedName>
        <fullName evidence="1">UvrD-like helicase C-terminal domain-containing protein</fullName>
    </recommendedName>
</protein>
<name>A0A644ZBH3_9ZZZZ</name>
<feature type="domain" description="UvrD-like helicase C-terminal" evidence="1">
    <location>
        <begin position="61"/>
        <end position="111"/>
    </location>
</feature>
<dbReference type="InterPro" id="IPR027417">
    <property type="entry name" value="P-loop_NTPase"/>
</dbReference>
<organism evidence="2">
    <name type="scientific">bioreactor metagenome</name>
    <dbReference type="NCBI Taxonomy" id="1076179"/>
    <lineage>
        <taxon>unclassified sequences</taxon>
        <taxon>metagenomes</taxon>
        <taxon>ecological metagenomes</taxon>
    </lineage>
</organism>